<evidence type="ECO:0000313" key="2">
    <source>
        <dbReference type="Proteomes" id="UP001327957"/>
    </source>
</evidence>
<accession>A0AAV9T963</accession>
<keyword evidence="2" id="KW-1185">Reference proteome</keyword>
<gene>
    <name evidence="1" type="ORF">QIS74_09825</name>
</gene>
<proteinExistence type="predicted"/>
<dbReference type="EMBL" id="JASAOK010000044">
    <property type="protein sequence ID" value="KAK6213823.1"/>
    <property type="molecule type" value="Genomic_DNA"/>
</dbReference>
<reference evidence="1 2" key="1">
    <citation type="submission" date="2023-04" db="EMBL/GenBank/DDBJ databases">
        <title>Colletotrichum tabacum stain YC1 causing leaf anthracnose on Nicotiana tabacum(L.) cv.</title>
        <authorList>
            <person name="Ji Z."/>
            <person name="Wang M."/>
            <person name="Zhang J."/>
            <person name="Wang N."/>
            <person name="Zhou Z."/>
        </authorList>
    </citation>
    <scope>NUCLEOTIDE SEQUENCE [LARGE SCALE GENOMIC DNA]</scope>
    <source>
        <strain evidence="1 2">YC1</strain>
    </source>
</reference>
<organism evidence="1 2">
    <name type="scientific">Colletotrichum tabaci</name>
    <dbReference type="NCBI Taxonomy" id="1209068"/>
    <lineage>
        <taxon>Eukaryota</taxon>
        <taxon>Fungi</taxon>
        <taxon>Dikarya</taxon>
        <taxon>Ascomycota</taxon>
        <taxon>Pezizomycotina</taxon>
        <taxon>Sordariomycetes</taxon>
        <taxon>Hypocreomycetidae</taxon>
        <taxon>Glomerellales</taxon>
        <taxon>Glomerellaceae</taxon>
        <taxon>Colletotrichum</taxon>
        <taxon>Colletotrichum destructivum species complex</taxon>
    </lineage>
</organism>
<evidence type="ECO:0000313" key="1">
    <source>
        <dbReference type="EMBL" id="KAK6213823.1"/>
    </source>
</evidence>
<dbReference type="AlphaFoldDB" id="A0AAV9T963"/>
<dbReference type="Proteomes" id="UP001327957">
    <property type="component" value="Unassembled WGS sequence"/>
</dbReference>
<sequence length="107" mass="11887">MIFGSFRESKPESEDWGVSLSNDNLDPLEILPHIIHANFPLVPGLPALPVLYEVFLISNKYDMVLALKPWAVLWLGVVESFVEATDGLSVAVLAYITWGLGRVVLHK</sequence>
<protein>
    <submittedName>
        <fullName evidence="1">Nuclear pore protein</fullName>
    </submittedName>
</protein>
<comment type="caution">
    <text evidence="1">The sequence shown here is derived from an EMBL/GenBank/DDBJ whole genome shotgun (WGS) entry which is preliminary data.</text>
</comment>
<name>A0AAV9T963_9PEZI</name>